<organism evidence="6 7">
    <name type="scientific">Photobacterium halotolerans</name>
    <dbReference type="NCBI Taxonomy" id="265726"/>
    <lineage>
        <taxon>Bacteria</taxon>
        <taxon>Pseudomonadati</taxon>
        <taxon>Pseudomonadota</taxon>
        <taxon>Gammaproteobacteria</taxon>
        <taxon>Vibrionales</taxon>
        <taxon>Vibrionaceae</taxon>
        <taxon>Photobacterium</taxon>
    </lineage>
</organism>
<dbReference type="GO" id="GO:0016020">
    <property type="term" value="C:membrane"/>
    <property type="evidence" value="ECO:0007669"/>
    <property type="project" value="UniProtKB-SubCell"/>
</dbReference>
<dbReference type="AlphaFoldDB" id="A0A0F5VG33"/>
<evidence type="ECO:0000256" key="1">
    <source>
        <dbReference type="ARBA" id="ARBA00004370"/>
    </source>
</evidence>
<dbReference type="InterPro" id="IPR023352">
    <property type="entry name" value="MAPEG-like_dom_sf"/>
</dbReference>
<keyword evidence="3 5" id="KW-1133">Transmembrane helix</keyword>
<dbReference type="Proteomes" id="UP000033633">
    <property type="component" value="Unassembled WGS sequence"/>
</dbReference>
<dbReference type="PANTHER" id="PTHR35814:SF1">
    <property type="entry name" value="GLUTATHIONE S-TRANSFERASE-RELATED"/>
    <property type="match status" value="1"/>
</dbReference>
<dbReference type="Pfam" id="PF01124">
    <property type="entry name" value="MAPEG"/>
    <property type="match status" value="1"/>
</dbReference>
<dbReference type="PATRIC" id="fig|265726.11.peg.3541"/>
<dbReference type="RefSeq" id="WP_046219995.1">
    <property type="nucleotide sequence ID" value="NZ_JWYV01000004.1"/>
</dbReference>
<feature type="transmembrane region" description="Helical" evidence="5">
    <location>
        <begin position="109"/>
        <end position="126"/>
    </location>
</feature>
<dbReference type="InterPro" id="IPR001129">
    <property type="entry name" value="Membr-assoc_MAPEG"/>
</dbReference>
<proteinExistence type="predicted"/>
<keyword evidence="7" id="KW-1185">Reference proteome</keyword>
<evidence type="ECO:0000256" key="2">
    <source>
        <dbReference type="ARBA" id="ARBA00022692"/>
    </source>
</evidence>
<gene>
    <name evidence="6" type="ORF">KY46_07395</name>
</gene>
<comment type="caution">
    <text evidence="6">The sequence shown here is derived from an EMBL/GenBank/DDBJ whole genome shotgun (WGS) entry which is preliminary data.</text>
</comment>
<dbReference type="Gene3D" id="1.20.120.550">
    <property type="entry name" value="Membrane associated eicosanoid/glutathione metabolism-like domain"/>
    <property type="match status" value="1"/>
</dbReference>
<reference evidence="6 7" key="1">
    <citation type="submission" date="2014-12" db="EMBL/GenBank/DDBJ databases">
        <title>Mercury Reductase activity and rhizosphere competence traits in the genome of root associated Photobacterium halotolerans MELD1.</title>
        <authorList>
            <person name="Mathew D.C."/>
            <person name="Huang C.-C."/>
        </authorList>
    </citation>
    <scope>NUCLEOTIDE SEQUENCE [LARGE SCALE GENOMIC DNA]</scope>
    <source>
        <strain evidence="6 7">MELD1</strain>
    </source>
</reference>
<accession>A0A0F5VG33</accession>
<dbReference type="STRING" id="265726.KY46_07395"/>
<feature type="transmembrane region" description="Helical" evidence="5">
    <location>
        <begin position="71"/>
        <end position="89"/>
    </location>
</feature>
<protein>
    <submittedName>
        <fullName evidence="6">Membrane protein</fullName>
    </submittedName>
</protein>
<name>A0A0F5VG33_9GAMM</name>
<comment type="subcellular location">
    <subcellularLocation>
        <location evidence="1">Membrane</location>
    </subcellularLocation>
</comment>
<evidence type="ECO:0000256" key="3">
    <source>
        <dbReference type="ARBA" id="ARBA00022989"/>
    </source>
</evidence>
<keyword evidence="4 5" id="KW-0472">Membrane</keyword>
<dbReference type="EMBL" id="JWYV01000004">
    <property type="protein sequence ID" value="KKD00455.1"/>
    <property type="molecule type" value="Genomic_DNA"/>
</dbReference>
<evidence type="ECO:0000256" key="4">
    <source>
        <dbReference type="ARBA" id="ARBA00023136"/>
    </source>
</evidence>
<sequence>MTTSFFAAVLALWLCWLSMQVIKARRRHQIGYGDGGADAKDLQLACSAQSNAVNYIPITLILLFLLEDNGGAGWLIVVIGLLFTAGRVIHGRGILADSLKGRILGMQLTFWPIIALAVLNLLYFLFG</sequence>
<dbReference type="PANTHER" id="PTHR35814">
    <property type="match status" value="1"/>
</dbReference>
<evidence type="ECO:0000256" key="5">
    <source>
        <dbReference type="SAM" id="Phobius"/>
    </source>
</evidence>
<dbReference type="SUPFAM" id="SSF161084">
    <property type="entry name" value="MAPEG domain-like"/>
    <property type="match status" value="1"/>
</dbReference>
<keyword evidence="2 5" id="KW-0812">Transmembrane</keyword>
<dbReference type="OrthoDB" id="8537976at2"/>
<evidence type="ECO:0000313" key="7">
    <source>
        <dbReference type="Proteomes" id="UP000033633"/>
    </source>
</evidence>
<evidence type="ECO:0000313" key="6">
    <source>
        <dbReference type="EMBL" id="KKD00455.1"/>
    </source>
</evidence>